<protein>
    <submittedName>
        <fullName evidence="2">Uncharacterized protein</fullName>
    </submittedName>
</protein>
<feature type="transmembrane region" description="Helical" evidence="1">
    <location>
        <begin position="95"/>
        <end position="115"/>
    </location>
</feature>
<sequence precursor="true">MVLSLLYGLVGVILLTAFCLIGAFSAPQVAYWCMTPKAKKLLEEHGISRKFDFKGKVSLAILSVVIGALYCITIISAGKQGVISGMNFRQLTIRFVIFFWMISIFDAVVLDWWMFTRTKIFGILIRQKTGRTPEVWSVEPQWDGKEIPRLIVEVAVSAVMSWIFIRMYR</sequence>
<dbReference type="STRING" id="697329.Rumal_2101"/>
<gene>
    <name evidence="2" type="ordered locus">Rumal_2101</name>
</gene>
<evidence type="ECO:0000313" key="3">
    <source>
        <dbReference type="Proteomes" id="UP000006919"/>
    </source>
</evidence>
<keyword evidence="1" id="KW-1133">Transmembrane helix</keyword>
<feature type="transmembrane region" description="Helical" evidence="1">
    <location>
        <begin position="147"/>
        <end position="165"/>
    </location>
</feature>
<reference evidence="2 3" key="1">
    <citation type="journal article" date="2011" name="J. Bacteriol.">
        <title>Complete genome of the cellulolytic ruminal bacterium Ruminococcus albus 7.</title>
        <authorList>
            <person name="Suen G."/>
            <person name="Stevenson D.M."/>
            <person name="Bruce D.C."/>
            <person name="Chertkov O."/>
            <person name="Copeland A."/>
            <person name="Cheng J.F."/>
            <person name="Detter C."/>
            <person name="Detter J.C."/>
            <person name="Goodwin L.A."/>
            <person name="Han C.S."/>
            <person name="Hauser L.J."/>
            <person name="Ivanova N.N."/>
            <person name="Kyrpides N.C."/>
            <person name="Land M.L."/>
            <person name="Lapidus A."/>
            <person name="Lucas S."/>
            <person name="Ovchinnikova G."/>
            <person name="Pitluck S."/>
            <person name="Tapia R."/>
            <person name="Woyke T."/>
            <person name="Boyum J."/>
            <person name="Mead D."/>
            <person name="Weimer P.J."/>
        </authorList>
    </citation>
    <scope>NUCLEOTIDE SEQUENCE [LARGE SCALE GENOMIC DNA]</scope>
    <source>
        <strain evidence="3">ATCC 27210 / DSM 20455 / JCM 14654 / NCDO 2250 / 7</strain>
    </source>
</reference>
<evidence type="ECO:0000313" key="2">
    <source>
        <dbReference type="EMBL" id="ADU22589.1"/>
    </source>
</evidence>
<feature type="transmembrane region" description="Helical" evidence="1">
    <location>
        <begin position="57"/>
        <end position="75"/>
    </location>
</feature>
<dbReference type="EMBL" id="CP002403">
    <property type="protein sequence ID" value="ADU22589.1"/>
    <property type="molecule type" value="Genomic_DNA"/>
</dbReference>
<organism evidence="2 3">
    <name type="scientific">Ruminococcus albus (strain ATCC 27210 / DSM 20455 / JCM 14654 / NCDO 2250 / 7)</name>
    <dbReference type="NCBI Taxonomy" id="697329"/>
    <lineage>
        <taxon>Bacteria</taxon>
        <taxon>Bacillati</taxon>
        <taxon>Bacillota</taxon>
        <taxon>Clostridia</taxon>
        <taxon>Eubacteriales</taxon>
        <taxon>Oscillospiraceae</taxon>
        <taxon>Ruminococcus</taxon>
    </lineage>
</organism>
<evidence type="ECO:0000256" key="1">
    <source>
        <dbReference type="SAM" id="Phobius"/>
    </source>
</evidence>
<dbReference type="KEGG" id="ral:Rumal_2101"/>
<keyword evidence="1" id="KW-0812">Transmembrane</keyword>
<dbReference type="AlphaFoldDB" id="E6UBG9"/>
<proteinExistence type="predicted"/>
<dbReference type="HOGENOM" id="CLU_1577360_0_0_9"/>
<name>E6UBG9_RUMA7</name>
<keyword evidence="1" id="KW-0472">Membrane</keyword>
<accession>E6UBG9</accession>
<dbReference type="Proteomes" id="UP000006919">
    <property type="component" value="Chromosome"/>
</dbReference>